<dbReference type="UniPathway" id="UPA00219"/>
<feature type="domain" description="L,D-TPase catalytic" evidence="8">
    <location>
        <begin position="343"/>
        <end position="462"/>
    </location>
</feature>
<feature type="active site" description="Proton donor/acceptor" evidence="6">
    <location>
        <position position="417"/>
    </location>
</feature>
<evidence type="ECO:0000313" key="9">
    <source>
        <dbReference type="EMBL" id="KEZ86663.1"/>
    </source>
</evidence>
<dbReference type="GO" id="GO:0071972">
    <property type="term" value="F:peptidoglycan L,D-transpeptidase activity"/>
    <property type="evidence" value="ECO:0007669"/>
    <property type="project" value="TreeGrafter"/>
</dbReference>
<dbReference type="GO" id="GO:0005576">
    <property type="term" value="C:extracellular region"/>
    <property type="evidence" value="ECO:0007669"/>
    <property type="project" value="TreeGrafter"/>
</dbReference>
<evidence type="ECO:0000256" key="2">
    <source>
        <dbReference type="ARBA" id="ARBA00022679"/>
    </source>
</evidence>
<dbReference type="Pfam" id="PF03734">
    <property type="entry name" value="YkuD"/>
    <property type="match status" value="1"/>
</dbReference>
<dbReference type="InterPro" id="IPR022029">
    <property type="entry name" value="YoaR-like_PG-bd"/>
</dbReference>
<dbReference type="InterPro" id="IPR038063">
    <property type="entry name" value="Transpep_catalytic_dom"/>
</dbReference>
<evidence type="ECO:0000313" key="10">
    <source>
        <dbReference type="Proteomes" id="UP000028525"/>
    </source>
</evidence>
<dbReference type="InterPro" id="IPR050979">
    <property type="entry name" value="LD-transpeptidase"/>
</dbReference>
<keyword evidence="2" id="KW-0808">Transferase</keyword>
<dbReference type="GO" id="GO:0071555">
    <property type="term" value="P:cell wall organization"/>
    <property type="evidence" value="ECO:0007669"/>
    <property type="project" value="UniProtKB-UniRule"/>
</dbReference>
<dbReference type="Gene3D" id="3.10.20.800">
    <property type="match status" value="1"/>
</dbReference>
<accession>A0A084JCH9</accession>
<name>A0A084JCH9_9FIRM</name>
<feature type="active site" description="Nucleophile" evidence="6">
    <location>
        <position position="438"/>
    </location>
</feature>
<dbReference type="OrthoDB" id="3176960at2"/>
<evidence type="ECO:0000256" key="5">
    <source>
        <dbReference type="ARBA" id="ARBA00023316"/>
    </source>
</evidence>
<dbReference type="SUPFAM" id="SSF143985">
    <property type="entry name" value="L,D-transpeptidase pre-catalytic domain-like"/>
    <property type="match status" value="1"/>
</dbReference>
<dbReference type="GO" id="GO:0016740">
    <property type="term" value="F:transferase activity"/>
    <property type="evidence" value="ECO:0007669"/>
    <property type="project" value="UniProtKB-KW"/>
</dbReference>
<evidence type="ECO:0000256" key="3">
    <source>
        <dbReference type="ARBA" id="ARBA00022960"/>
    </source>
</evidence>
<keyword evidence="7" id="KW-0812">Transmembrane</keyword>
<dbReference type="RefSeq" id="WP_038284704.1">
    <property type="nucleotide sequence ID" value="NZ_JPME01000042.1"/>
</dbReference>
<dbReference type="EMBL" id="JPME01000042">
    <property type="protein sequence ID" value="KEZ86663.1"/>
    <property type="molecule type" value="Genomic_DNA"/>
</dbReference>
<dbReference type="Gene3D" id="2.40.440.10">
    <property type="entry name" value="L,D-transpeptidase catalytic domain-like"/>
    <property type="match status" value="1"/>
</dbReference>
<dbReference type="PANTHER" id="PTHR30582">
    <property type="entry name" value="L,D-TRANSPEPTIDASE"/>
    <property type="match status" value="1"/>
</dbReference>
<dbReference type="SUPFAM" id="SSF141523">
    <property type="entry name" value="L,D-transpeptidase catalytic domain-like"/>
    <property type="match status" value="1"/>
</dbReference>
<dbReference type="GO" id="GO:0018104">
    <property type="term" value="P:peptidoglycan-protein cross-linking"/>
    <property type="evidence" value="ECO:0007669"/>
    <property type="project" value="TreeGrafter"/>
</dbReference>
<reference evidence="9 10" key="1">
    <citation type="submission" date="2014-07" db="EMBL/GenBank/DDBJ databases">
        <title>Draft genome of Clostridium celerecrescens 152B isolated from sediments associated with methane hydrate from Krishna Godavari basin.</title>
        <authorList>
            <person name="Honkalas V.S."/>
            <person name="Dabir A.P."/>
            <person name="Arora P."/>
            <person name="Dhakephalkar P.K."/>
        </authorList>
    </citation>
    <scope>NUCLEOTIDE SEQUENCE [LARGE SCALE GENOMIC DNA]</scope>
    <source>
        <strain evidence="9 10">152B</strain>
    </source>
</reference>
<dbReference type="AlphaFoldDB" id="A0A084JCH9"/>
<dbReference type="InterPro" id="IPR005490">
    <property type="entry name" value="LD_TPept_cat_dom"/>
</dbReference>
<feature type="transmembrane region" description="Helical" evidence="7">
    <location>
        <begin position="14"/>
        <end position="37"/>
    </location>
</feature>
<comment type="pathway">
    <text evidence="1 6">Cell wall biogenesis; peptidoglycan biosynthesis.</text>
</comment>
<dbReference type="InterPro" id="IPR038054">
    <property type="entry name" value="LD_TPept-like_central_sf"/>
</dbReference>
<evidence type="ECO:0000256" key="4">
    <source>
        <dbReference type="ARBA" id="ARBA00022984"/>
    </source>
</evidence>
<dbReference type="PROSITE" id="PS52029">
    <property type="entry name" value="LD_TPASE"/>
    <property type="match status" value="1"/>
</dbReference>
<comment type="caution">
    <text evidence="9">The sequence shown here is derived from an EMBL/GenBank/DDBJ whole genome shotgun (WGS) entry which is preliminary data.</text>
</comment>
<keyword evidence="7" id="KW-0472">Membrane</keyword>
<dbReference type="STRING" id="29354.IO98_22545"/>
<dbReference type="CDD" id="cd16913">
    <property type="entry name" value="YkuD_like"/>
    <property type="match status" value="1"/>
</dbReference>
<evidence type="ECO:0000256" key="7">
    <source>
        <dbReference type="SAM" id="Phobius"/>
    </source>
</evidence>
<keyword evidence="3 6" id="KW-0133">Cell shape</keyword>
<evidence type="ECO:0000256" key="6">
    <source>
        <dbReference type="PROSITE-ProRule" id="PRU01373"/>
    </source>
</evidence>
<proteinExistence type="predicted"/>
<organism evidence="9 10">
    <name type="scientific">Lacrimispora celerecrescens</name>
    <dbReference type="NCBI Taxonomy" id="29354"/>
    <lineage>
        <taxon>Bacteria</taxon>
        <taxon>Bacillati</taxon>
        <taxon>Bacillota</taxon>
        <taxon>Clostridia</taxon>
        <taxon>Lachnospirales</taxon>
        <taxon>Lachnospiraceae</taxon>
        <taxon>Lacrimispora</taxon>
    </lineage>
</organism>
<protein>
    <recommendedName>
        <fullName evidence="8">L,D-TPase catalytic domain-containing protein</fullName>
    </recommendedName>
</protein>
<keyword evidence="5 6" id="KW-0961">Cell wall biogenesis/degradation</keyword>
<keyword evidence="7" id="KW-1133">Transmembrane helix</keyword>
<dbReference type="GO" id="GO:0008360">
    <property type="term" value="P:regulation of cell shape"/>
    <property type="evidence" value="ECO:0007669"/>
    <property type="project" value="UniProtKB-UniRule"/>
</dbReference>
<evidence type="ECO:0000256" key="1">
    <source>
        <dbReference type="ARBA" id="ARBA00004752"/>
    </source>
</evidence>
<dbReference type="Pfam" id="PF12229">
    <property type="entry name" value="PG_binding_4"/>
    <property type="match status" value="2"/>
</dbReference>
<dbReference type="PANTHER" id="PTHR30582:SF33">
    <property type="entry name" value="EXPORTED PROTEIN"/>
    <property type="match status" value="1"/>
</dbReference>
<evidence type="ECO:0000259" key="8">
    <source>
        <dbReference type="PROSITE" id="PS52029"/>
    </source>
</evidence>
<sequence length="464" mass="53107">MGNEKIKVLSKRGYIGNTIIVIASIILIYLLVSLYFINHFYIFTVINGVNVSLKANDDVDRIMEYYVNDYKLRLIERSGEIEDITGREVGLEYNGKDNITDLLRKQNSLKWLASLFEHQKLYSNDLFIYNKKALENKISELNCLNNNLIEPQNVGFKYSNGSYELVEEVYGNKIRKEELNKAIQSSILMGETRLDLNEKLCYENPKYTLTSVKTHKTKELLNKYVSTNITYVFGTKKEMLDGNLIHKWLSVDDNLDVEINKAAIMKYVNGLSKKYDTVGITRNFQSSVGKTVEVKGGLYGWKINQDAETKELLENINHGLILTKEPVYTQKAFSRDGNEIGNTYVEINITRQHIWFYKDGKLIIHGPVVTGNPNRGNSTVVGAYMLNYKQRDTVLTGPGYAADVKYWMPFYGNIGVHDASWRHSFGGEIYKRKGTHGCVNAPVYLAKIIFEHIEEGVPIISYEE</sequence>
<gene>
    <name evidence="9" type="ORF">IO98_22545</name>
</gene>
<dbReference type="Proteomes" id="UP000028525">
    <property type="component" value="Unassembled WGS sequence"/>
</dbReference>
<keyword evidence="4 6" id="KW-0573">Peptidoglycan synthesis</keyword>
<keyword evidence="10" id="KW-1185">Reference proteome</keyword>